<dbReference type="GO" id="GO:0005634">
    <property type="term" value="C:nucleus"/>
    <property type="evidence" value="ECO:0007669"/>
    <property type="project" value="TreeGrafter"/>
</dbReference>
<proteinExistence type="predicted"/>
<evidence type="ECO:0000256" key="9">
    <source>
        <dbReference type="ARBA" id="ARBA00041902"/>
    </source>
</evidence>
<evidence type="ECO:0000256" key="8">
    <source>
        <dbReference type="ARBA" id="ARBA00039612"/>
    </source>
</evidence>
<evidence type="ECO:0000256" key="3">
    <source>
        <dbReference type="ARBA" id="ARBA00022679"/>
    </source>
</evidence>
<dbReference type="Proteomes" id="UP000023152">
    <property type="component" value="Unassembled WGS sequence"/>
</dbReference>
<evidence type="ECO:0000313" key="12">
    <source>
        <dbReference type="EMBL" id="ETO09958.1"/>
    </source>
</evidence>
<evidence type="ECO:0000259" key="11">
    <source>
        <dbReference type="PROSITE" id="PS50011"/>
    </source>
</evidence>
<evidence type="ECO:0000256" key="2">
    <source>
        <dbReference type="ARBA" id="ARBA00022527"/>
    </source>
</evidence>
<keyword evidence="6" id="KW-0067">ATP-binding</keyword>
<dbReference type="GO" id="GO:0000082">
    <property type="term" value="P:G1/S transition of mitotic cell cycle"/>
    <property type="evidence" value="ECO:0007669"/>
    <property type="project" value="TreeGrafter"/>
</dbReference>
<keyword evidence="2" id="KW-0723">Serine/threonine-protein kinase</keyword>
<dbReference type="EMBL" id="ASPP01023787">
    <property type="protein sequence ID" value="ETO09958.1"/>
    <property type="molecule type" value="Genomic_DNA"/>
</dbReference>
<gene>
    <name evidence="12" type="ORF">RFI_27419</name>
</gene>
<keyword evidence="13" id="KW-1185">Reference proteome</keyword>
<evidence type="ECO:0000256" key="1">
    <source>
        <dbReference type="ARBA" id="ARBA00012425"/>
    </source>
</evidence>
<keyword evidence="4" id="KW-0547">Nucleotide-binding</keyword>
<organism evidence="12 13">
    <name type="scientific">Reticulomyxa filosa</name>
    <dbReference type="NCBI Taxonomy" id="46433"/>
    <lineage>
        <taxon>Eukaryota</taxon>
        <taxon>Sar</taxon>
        <taxon>Rhizaria</taxon>
        <taxon>Retaria</taxon>
        <taxon>Foraminifera</taxon>
        <taxon>Monothalamids</taxon>
        <taxon>Reticulomyxidae</taxon>
        <taxon>Reticulomyxa</taxon>
    </lineage>
</organism>
<dbReference type="PANTHER" id="PTHR24056:SF254">
    <property type="entry name" value="CYCLIN-DEPENDENT KINASE 2"/>
    <property type="match status" value="1"/>
</dbReference>
<sequence length="356" mass="42122">MIFFYQTYIFVHSNIDQQIEQEQVVTLWYRPPELLLCGEKRGASEWGYGHEIDVWSCGCVIAEMSRYGTPLFDDFCEIGVIMKIFRFFYYLLLGVPSSKTWPEVSKLKYCQNQPWPKWNPKDLTGELDMFTNEPIAVDLVTVFITKKKKNRYILYIKRMLTINPASRPSAKALIEGHVYFKGYKRCVPLKKRYIPCNEMDRVEQETHFFCEKQFHKGYVIDLSEKEYQTCNSNTGKSHSSNDMDLTPLANGMTSNNFCSRAEMQRGIHKNRDRLKNECKHKHVSQLRKKLLFFWKQSKNEFLFDCEIVVQNSYLHRAQRKKYLEKKKSYKNSSYVEIEGDHAIHNGSKYYDVLGNR</sequence>
<dbReference type="InterPro" id="IPR000719">
    <property type="entry name" value="Prot_kinase_dom"/>
</dbReference>
<keyword evidence="3" id="KW-0808">Transferase</keyword>
<dbReference type="GO" id="GO:0030332">
    <property type="term" value="F:cyclin binding"/>
    <property type="evidence" value="ECO:0007669"/>
    <property type="project" value="TreeGrafter"/>
</dbReference>
<name>X6M7K0_RETFI</name>
<dbReference type="PROSITE" id="PS50011">
    <property type="entry name" value="PROTEIN_KINASE_DOM"/>
    <property type="match status" value="1"/>
</dbReference>
<evidence type="ECO:0000256" key="5">
    <source>
        <dbReference type="ARBA" id="ARBA00022777"/>
    </source>
</evidence>
<accession>X6M7K0</accession>
<dbReference type="GO" id="GO:0005737">
    <property type="term" value="C:cytoplasm"/>
    <property type="evidence" value="ECO:0007669"/>
    <property type="project" value="TreeGrafter"/>
</dbReference>
<dbReference type="SUPFAM" id="SSF56112">
    <property type="entry name" value="Protein kinase-like (PK-like)"/>
    <property type="match status" value="1"/>
</dbReference>
<evidence type="ECO:0000256" key="7">
    <source>
        <dbReference type="ARBA" id="ARBA00038543"/>
    </source>
</evidence>
<evidence type="ECO:0000256" key="10">
    <source>
        <dbReference type="ARBA" id="ARBA00042858"/>
    </source>
</evidence>
<comment type="caution">
    <text evidence="12">The sequence shown here is derived from an EMBL/GenBank/DDBJ whole genome shotgun (WGS) entry which is preliminary data.</text>
</comment>
<dbReference type="GO" id="GO:0000307">
    <property type="term" value="C:cyclin-dependent protein kinase holoenzyme complex"/>
    <property type="evidence" value="ECO:0007669"/>
    <property type="project" value="TreeGrafter"/>
</dbReference>
<dbReference type="InterPro" id="IPR011009">
    <property type="entry name" value="Kinase-like_dom_sf"/>
</dbReference>
<reference evidence="12 13" key="1">
    <citation type="journal article" date="2013" name="Curr. Biol.">
        <title>The Genome of the Foraminiferan Reticulomyxa filosa.</title>
        <authorList>
            <person name="Glockner G."/>
            <person name="Hulsmann N."/>
            <person name="Schleicher M."/>
            <person name="Noegel A.A."/>
            <person name="Eichinger L."/>
            <person name="Gallinger C."/>
            <person name="Pawlowski J."/>
            <person name="Sierra R."/>
            <person name="Euteneuer U."/>
            <person name="Pillet L."/>
            <person name="Moustafa A."/>
            <person name="Platzer M."/>
            <person name="Groth M."/>
            <person name="Szafranski K."/>
            <person name="Schliwa M."/>
        </authorList>
    </citation>
    <scope>NUCLEOTIDE SEQUENCE [LARGE SCALE GENOMIC DNA]</scope>
</reference>
<protein>
    <recommendedName>
        <fullName evidence="8">Cyclin-dependent kinase 2 homolog</fullName>
        <ecNumber evidence="1">2.7.11.22</ecNumber>
    </recommendedName>
    <alternativeName>
        <fullName evidence="9">Cell division control protein 2 homolog</fullName>
    </alternativeName>
    <alternativeName>
        <fullName evidence="10">cdc2-related kinase 2</fullName>
    </alternativeName>
</protein>
<dbReference type="GO" id="GO:0004693">
    <property type="term" value="F:cyclin-dependent protein serine/threonine kinase activity"/>
    <property type="evidence" value="ECO:0007669"/>
    <property type="project" value="UniProtKB-EC"/>
</dbReference>
<dbReference type="Pfam" id="PF00069">
    <property type="entry name" value="Pkinase"/>
    <property type="match status" value="1"/>
</dbReference>
<evidence type="ECO:0000256" key="6">
    <source>
        <dbReference type="ARBA" id="ARBA00022840"/>
    </source>
</evidence>
<dbReference type="SMART" id="SM00220">
    <property type="entry name" value="S_TKc"/>
    <property type="match status" value="1"/>
</dbReference>
<evidence type="ECO:0000256" key="4">
    <source>
        <dbReference type="ARBA" id="ARBA00022741"/>
    </source>
</evidence>
<dbReference type="GO" id="GO:0010389">
    <property type="term" value="P:regulation of G2/M transition of mitotic cell cycle"/>
    <property type="evidence" value="ECO:0007669"/>
    <property type="project" value="TreeGrafter"/>
</dbReference>
<dbReference type="GO" id="GO:0005524">
    <property type="term" value="F:ATP binding"/>
    <property type="evidence" value="ECO:0007669"/>
    <property type="project" value="UniProtKB-KW"/>
</dbReference>
<keyword evidence="5 12" id="KW-0418">Kinase</keyword>
<dbReference type="AlphaFoldDB" id="X6M7K0"/>
<dbReference type="PANTHER" id="PTHR24056">
    <property type="entry name" value="CELL DIVISION PROTEIN KINASE"/>
    <property type="match status" value="1"/>
</dbReference>
<dbReference type="GO" id="GO:0007165">
    <property type="term" value="P:signal transduction"/>
    <property type="evidence" value="ECO:0007669"/>
    <property type="project" value="TreeGrafter"/>
</dbReference>
<dbReference type="EC" id="2.7.11.22" evidence="1"/>
<comment type="subunit">
    <text evidence="7">May form a complex composed of at least the catalytic subunit CRK2 and a cyclin.</text>
</comment>
<dbReference type="GO" id="GO:0010468">
    <property type="term" value="P:regulation of gene expression"/>
    <property type="evidence" value="ECO:0007669"/>
    <property type="project" value="TreeGrafter"/>
</dbReference>
<evidence type="ECO:0000313" key="13">
    <source>
        <dbReference type="Proteomes" id="UP000023152"/>
    </source>
</evidence>
<dbReference type="Gene3D" id="1.10.510.10">
    <property type="entry name" value="Transferase(Phosphotransferase) domain 1"/>
    <property type="match status" value="1"/>
</dbReference>
<feature type="domain" description="Protein kinase" evidence="11">
    <location>
        <begin position="1"/>
        <end position="180"/>
    </location>
</feature>
<dbReference type="InterPro" id="IPR050108">
    <property type="entry name" value="CDK"/>
</dbReference>